<keyword evidence="2" id="KW-0413">Isomerase</keyword>
<dbReference type="Gene3D" id="3.40.50.10490">
    <property type="entry name" value="Glucose-6-phosphate isomerase like protein, domain 1"/>
    <property type="match status" value="1"/>
</dbReference>
<proteinExistence type="predicted"/>
<feature type="domain" description="SIS" evidence="1">
    <location>
        <begin position="34"/>
        <end position="194"/>
    </location>
</feature>
<dbReference type="PROSITE" id="PS51464">
    <property type="entry name" value="SIS"/>
    <property type="match status" value="1"/>
</dbReference>
<dbReference type="EMBL" id="LPXL01000010">
    <property type="protein sequence ID" value="KZD05795.1"/>
    <property type="molecule type" value="Genomic_DNA"/>
</dbReference>
<dbReference type="InterPro" id="IPR046348">
    <property type="entry name" value="SIS_dom_sf"/>
</dbReference>
<evidence type="ECO:0000313" key="2">
    <source>
        <dbReference type="EMBL" id="KZD05795.1"/>
    </source>
</evidence>
<comment type="caution">
    <text evidence="2">The sequence shown here is derived from an EMBL/GenBank/DDBJ whole genome shotgun (WGS) entry which is preliminary data.</text>
</comment>
<evidence type="ECO:0000259" key="1">
    <source>
        <dbReference type="PROSITE" id="PS51464"/>
    </source>
</evidence>
<evidence type="ECO:0000313" key="3">
    <source>
        <dbReference type="Proteomes" id="UP000076167"/>
    </source>
</evidence>
<dbReference type="PANTHER" id="PTHR30390:SF8">
    <property type="entry name" value="SUGAR ISOMERASE (SIS)"/>
    <property type="match status" value="1"/>
</dbReference>
<accession>A0ABR5Y4P1</accession>
<organism evidence="2 3">
    <name type="scientific">Thalassospira xiamenensis</name>
    <dbReference type="NCBI Taxonomy" id="220697"/>
    <lineage>
        <taxon>Bacteria</taxon>
        <taxon>Pseudomonadati</taxon>
        <taxon>Pseudomonadota</taxon>
        <taxon>Alphaproteobacteria</taxon>
        <taxon>Rhodospirillales</taxon>
        <taxon>Thalassospiraceae</taxon>
        <taxon>Thalassospira</taxon>
    </lineage>
</organism>
<dbReference type="SUPFAM" id="SSF53697">
    <property type="entry name" value="SIS domain"/>
    <property type="match status" value="1"/>
</dbReference>
<dbReference type="GO" id="GO:0016853">
    <property type="term" value="F:isomerase activity"/>
    <property type="evidence" value="ECO:0007669"/>
    <property type="project" value="UniProtKB-KW"/>
</dbReference>
<dbReference type="Pfam" id="PF13580">
    <property type="entry name" value="SIS_2"/>
    <property type="match status" value="1"/>
</dbReference>
<protein>
    <submittedName>
        <fullName evidence="2">Phosphoheptose isomerase</fullName>
    </submittedName>
</protein>
<dbReference type="RefSeq" id="WP_063093200.1">
    <property type="nucleotide sequence ID" value="NZ_JAINWB010000019.1"/>
</dbReference>
<dbReference type="CDD" id="cd05006">
    <property type="entry name" value="SIS_GmhA"/>
    <property type="match status" value="1"/>
</dbReference>
<sequence length="205" mass="22251">MSELYASVTDLGRGYIDRLQAVLSDANWPAIERLGDELLDCWKQRRKVFICGNGGSAGNAVHLANDFVYGISKSFGSGLNIQALPANGSVITCLANDEGYEHVFSYPLAIHAEAGDVLIVLSGSGNSPNILEALKAAKKLGLTSYAILGFSGGKAKEMADVPIHFKIDDMQVSEDLQMVVGHMVMQWMYQNRESVFAIRPPLSRD</sequence>
<dbReference type="InterPro" id="IPR035461">
    <property type="entry name" value="GmhA/DiaA"/>
</dbReference>
<gene>
    <name evidence="2" type="ORF">AUP40_11815</name>
</gene>
<reference evidence="2 3" key="1">
    <citation type="submission" date="2015-12" db="EMBL/GenBank/DDBJ databases">
        <title>Genome sequence of Thalassospira xiamenensis MCCC 1A03005.</title>
        <authorList>
            <person name="Lu L."/>
            <person name="Lai Q."/>
            <person name="Shao Z."/>
            <person name="Qian P."/>
        </authorList>
    </citation>
    <scope>NUCLEOTIDE SEQUENCE [LARGE SCALE GENOMIC DNA]</scope>
    <source>
        <strain evidence="2 3">MCCC 1A03005</strain>
    </source>
</reference>
<dbReference type="InterPro" id="IPR050099">
    <property type="entry name" value="SIS_GmhA/DiaA_subfam"/>
</dbReference>
<dbReference type="Proteomes" id="UP000076167">
    <property type="component" value="Unassembled WGS sequence"/>
</dbReference>
<name>A0ABR5Y4P1_9PROT</name>
<dbReference type="InterPro" id="IPR001347">
    <property type="entry name" value="SIS_dom"/>
</dbReference>
<keyword evidence="3" id="KW-1185">Reference proteome</keyword>
<dbReference type="PANTHER" id="PTHR30390">
    <property type="entry name" value="SEDOHEPTULOSE 7-PHOSPHATE ISOMERASE / DNAA INITIATOR-ASSOCIATING FACTOR FOR REPLICATION INITIATION"/>
    <property type="match status" value="1"/>
</dbReference>